<dbReference type="InterPro" id="IPR029021">
    <property type="entry name" value="Prot-tyrosine_phosphatase-like"/>
</dbReference>
<keyword evidence="5" id="KW-0378">Hydrolase</keyword>
<feature type="compositionally biased region" description="Basic and acidic residues" evidence="9">
    <location>
        <begin position="1411"/>
        <end position="1437"/>
    </location>
</feature>
<dbReference type="GeneID" id="110250492"/>
<feature type="compositionally biased region" description="Basic and acidic residues" evidence="9">
    <location>
        <begin position="817"/>
        <end position="829"/>
    </location>
</feature>
<feature type="compositionally biased region" description="Basic and acidic residues" evidence="9">
    <location>
        <begin position="1386"/>
        <end position="1405"/>
    </location>
</feature>
<evidence type="ECO:0000256" key="4">
    <source>
        <dbReference type="ARBA" id="ARBA00022490"/>
    </source>
</evidence>
<evidence type="ECO:0000256" key="7">
    <source>
        <dbReference type="ARBA" id="ARBA00023212"/>
    </source>
</evidence>
<evidence type="ECO:0000313" key="14">
    <source>
        <dbReference type="Proteomes" id="UP000887567"/>
    </source>
</evidence>
<comment type="catalytic activity">
    <reaction evidence="8">
        <text>O-phospho-L-threonyl-[protein] + H2O = L-threonyl-[protein] + phosphate</text>
        <dbReference type="Rhea" id="RHEA:47004"/>
        <dbReference type="Rhea" id="RHEA-COMP:11060"/>
        <dbReference type="Rhea" id="RHEA-COMP:11605"/>
        <dbReference type="ChEBI" id="CHEBI:15377"/>
        <dbReference type="ChEBI" id="CHEBI:30013"/>
        <dbReference type="ChEBI" id="CHEBI:43474"/>
        <dbReference type="ChEBI" id="CHEBI:61977"/>
        <dbReference type="EC" id="3.1.3.16"/>
    </reaction>
</comment>
<dbReference type="InterPro" id="IPR043588">
    <property type="entry name" value="SSH-N"/>
</dbReference>
<dbReference type="PANTHER" id="PTHR45864:SF2">
    <property type="entry name" value="PROTEIN PHOSPHATASE SLINGSHOT"/>
    <property type="match status" value="1"/>
</dbReference>
<feature type="compositionally biased region" description="Basic and acidic residues" evidence="9">
    <location>
        <begin position="1309"/>
        <end position="1318"/>
    </location>
</feature>
<evidence type="ECO:0000259" key="11">
    <source>
        <dbReference type="PROSITE" id="PS50056"/>
    </source>
</evidence>
<evidence type="ECO:0000313" key="13">
    <source>
        <dbReference type="EnsemblMetazoa" id="XP_020912756.1"/>
    </source>
</evidence>
<protein>
    <recommendedName>
        <fullName evidence="3">protein-serine/threonine phosphatase</fullName>
        <ecNumber evidence="3">3.1.3.16</ecNumber>
    </recommendedName>
</protein>
<dbReference type="EC" id="3.1.3.16" evidence="3"/>
<dbReference type="SUPFAM" id="SSF52799">
    <property type="entry name" value="(Phosphotyrosine protein) phosphatases II"/>
    <property type="match status" value="1"/>
</dbReference>
<feature type="region of interest" description="Disordered" evidence="9">
    <location>
        <begin position="919"/>
        <end position="947"/>
    </location>
</feature>
<dbReference type="InterPro" id="IPR020422">
    <property type="entry name" value="TYR_PHOSPHATASE_DUAL_dom"/>
</dbReference>
<dbReference type="InterPro" id="IPR000340">
    <property type="entry name" value="Dual-sp_phosphatase_cat-dom"/>
</dbReference>
<dbReference type="Proteomes" id="UP000887567">
    <property type="component" value="Unplaced"/>
</dbReference>
<evidence type="ECO:0000259" key="10">
    <source>
        <dbReference type="PROSITE" id="PS50054"/>
    </source>
</evidence>
<feature type="domain" description="DEK-C" evidence="12">
    <location>
        <begin position="239"/>
        <end position="294"/>
    </location>
</feature>
<feature type="compositionally biased region" description="Acidic residues" evidence="9">
    <location>
        <begin position="510"/>
        <end position="523"/>
    </location>
</feature>
<feature type="region of interest" description="Disordered" evidence="9">
    <location>
        <begin position="799"/>
        <end position="830"/>
    </location>
</feature>
<feature type="compositionally biased region" description="Low complexity" evidence="9">
    <location>
        <begin position="764"/>
        <end position="775"/>
    </location>
</feature>
<feature type="region of interest" description="Disordered" evidence="9">
    <location>
        <begin position="1"/>
        <end position="36"/>
    </location>
</feature>
<feature type="compositionally biased region" description="Low complexity" evidence="9">
    <location>
        <begin position="1371"/>
        <end position="1385"/>
    </location>
</feature>
<feature type="compositionally biased region" description="Polar residues" evidence="9">
    <location>
        <begin position="699"/>
        <end position="709"/>
    </location>
</feature>
<reference evidence="13" key="1">
    <citation type="submission" date="2022-11" db="UniProtKB">
        <authorList>
            <consortium name="EnsemblMetazoa"/>
        </authorList>
    </citation>
    <scope>IDENTIFICATION</scope>
</reference>
<dbReference type="PANTHER" id="PTHR45864">
    <property type="entry name" value="SLINGSHOT PROTEIN PHOSPHATASE HOMOLOG"/>
    <property type="match status" value="1"/>
</dbReference>
<feature type="region of interest" description="Disordered" evidence="9">
    <location>
        <begin position="1265"/>
        <end position="1437"/>
    </location>
</feature>
<organism evidence="13 14">
    <name type="scientific">Exaiptasia diaphana</name>
    <name type="common">Tropical sea anemone</name>
    <name type="synonym">Aiptasia pulchella</name>
    <dbReference type="NCBI Taxonomy" id="2652724"/>
    <lineage>
        <taxon>Eukaryota</taxon>
        <taxon>Metazoa</taxon>
        <taxon>Cnidaria</taxon>
        <taxon>Anthozoa</taxon>
        <taxon>Hexacorallia</taxon>
        <taxon>Actiniaria</taxon>
        <taxon>Aiptasiidae</taxon>
        <taxon>Exaiptasia</taxon>
    </lineage>
</organism>
<dbReference type="RefSeq" id="XP_020912756.1">
    <property type="nucleotide sequence ID" value="XM_021057097.2"/>
</dbReference>
<evidence type="ECO:0000256" key="9">
    <source>
        <dbReference type="SAM" id="MobiDB-lite"/>
    </source>
</evidence>
<name>A0A913Y0D9_EXADI</name>
<keyword evidence="6" id="KW-0904">Protein phosphatase</keyword>
<dbReference type="PROSITE" id="PS51998">
    <property type="entry name" value="DEK_C"/>
    <property type="match status" value="1"/>
</dbReference>
<dbReference type="SMART" id="SM00195">
    <property type="entry name" value="DSPc"/>
    <property type="match status" value="1"/>
</dbReference>
<keyword evidence="7" id="KW-0206">Cytoskeleton</keyword>
<dbReference type="PROSITE" id="PS50056">
    <property type="entry name" value="TYR_PHOSPHATASE_2"/>
    <property type="match status" value="1"/>
</dbReference>
<evidence type="ECO:0000256" key="2">
    <source>
        <dbReference type="ARBA" id="ARBA00009580"/>
    </source>
</evidence>
<evidence type="ECO:0000259" key="12">
    <source>
        <dbReference type="PROSITE" id="PS51998"/>
    </source>
</evidence>
<evidence type="ECO:0000256" key="6">
    <source>
        <dbReference type="ARBA" id="ARBA00022912"/>
    </source>
</evidence>
<keyword evidence="4" id="KW-0963">Cytoplasm</keyword>
<comment type="similarity">
    <text evidence="2">Belongs to the protein-tyrosine phosphatase family.</text>
</comment>
<evidence type="ECO:0000256" key="1">
    <source>
        <dbReference type="ARBA" id="ARBA00004245"/>
    </source>
</evidence>
<dbReference type="OrthoDB" id="5967823at2759"/>
<dbReference type="PROSITE" id="PS00383">
    <property type="entry name" value="TYR_PHOSPHATASE_1"/>
    <property type="match status" value="1"/>
</dbReference>
<feature type="domain" description="Tyrosine specific protein phosphatases" evidence="11">
    <location>
        <begin position="363"/>
        <end position="417"/>
    </location>
</feature>
<feature type="compositionally biased region" description="Basic and acidic residues" evidence="9">
    <location>
        <begin position="456"/>
        <end position="465"/>
    </location>
</feature>
<feature type="compositionally biased region" description="Polar residues" evidence="9">
    <location>
        <begin position="1449"/>
        <end position="1460"/>
    </location>
</feature>
<dbReference type="GO" id="GO:0005856">
    <property type="term" value="C:cytoskeleton"/>
    <property type="evidence" value="ECO:0007669"/>
    <property type="project" value="UniProtKB-SubCell"/>
</dbReference>
<feature type="compositionally biased region" description="Basic and acidic residues" evidence="9">
    <location>
        <begin position="1265"/>
        <end position="1283"/>
    </location>
</feature>
<feature type="compositionally biased region" description="Polar residues" evidence="9">
    <location>
        <begin position="8"/>
        <end position="20"/>
    </location>
</feature>
<feature type="region of interest" description="Disordered" evidence="9">
    <location>
        <begin position="593"/>
        <end position="612"/>
    </location>
</feature>
<dbReference type="GO" id="GO:0004722">
    <property type="term" value="F:protein serine/threonine phosphatase activity"/>
    <property type="evidence" value="ECO:0007669"/>
    <property type="project" value="UniProtKB-EC"/>
</dbReference>
<dbReference type="FunFam" id="3.90.190.10:FF:000004">
    <property type="entry name" value="Protein phosphatase Slingshot homolog 2"/>
    <property type="match status" value="1"/>
</dbReference>
<evidence type="ECO:0000256" key="3">
    <source>
        <dbReference type="ARBA" id="ARBA00013081"/>
    </source>
</evidence>
<feature type="region of interest" description="Disordered" evidence="9">
    <location>
        <begin position="847"/>
        <end position="867"/>
    </location>
</feature>
<feature type="compositionally biased region" description="Basic residues" evidence="9">
    <location>
        <begin position="466"/>
        <end position="477"/>
    </location>
</feature>
<dbReference type="KEGG" id="epa:110250492"/>
<feature type="region of interest" description="Disordered" evidence="9">
    <location>
        <begin position="648"/>
        <end position="726"/>
    </location>
</feature>
<dbReference type="Pfam" id="PF08766">
    <property type="entry name" value="DEK_C"/>
    <property type="match status" value="1"/>
</dbReference>
<proteinExistence type="inferred from homology"/>
<dbReference type="Pfam" id="PF23040">
    <property type="entry name" value="PH_SSH1-like_1st"/>
    <property type="match status" value="1"/>
</dbReference>
<feature type="region of interest" description="Disordered" evidence="9">
    <location>
        <begin position="1014"/>
        <end position="1103"/>
    </location>
</feature>
<dbReference type="InterPro" id="IPR016130">
    <property type="entry name" value="Tyr_Pase_AS"/>
</dbReference>
<dbReference type="InterPro" id="IPR043587">
    <property type="entry name" value="Phosphatase_SSH-like"/>
</dbReference>
<accession>A0A913Y0D9</accession>
<feature type="compositionally biased region" description="Basic and acidic residues" evidence="9">
    <location>
        <begin position="1082"/>
        <end position="1095"/>
    </location>
</feature>
<feature type="region of interest" description="Disordered" evidence="9">
    <location>
        <begin position="753"/>
        <end position="780"/>
    </location>
</feature>
<evidence type="ECO:0000256" key="8">
    <source>
        <dbReference type="ARBA" id="ARBA00048336"/>
    </source>
</evidence>
<feature type="region of interest" description="Disordered" evidence="9">
    <location>
        <begin position="1449"/>
        <end position="1469"/>
    </location>
</feature>
<feature type="region of interest" description="Disordered" evidence="9">
    <location>
        <begin position="508"/>
        <end position="537"/>
    </location>
</feature>
<dbReference type="Pfam" id="PF00782">
    <property type="entry name" value="DSPc"/>
    <property type="match status" value="1"/>
</dbReference>
<dbReference type="Gene3D" id="3.90.190.10">
    <property type="entry name" value="Protein tyrosine phosphatase superfamily"/>
    <property type="match status" value="1"/>
</dbReference>
<feature type="compositionally biased region" description="Polar residues" evidence="9">
    <location>
        <begin position="799"/>
        <end position="815"/>
    </location>
</feature>
<comment type="subcellular location">
    <subcellularLocation>
        <location evidence="1">Cytoplasm</location>
        <location evidence="1">Cytoskeleton</location>
    </subcellularLocation>
</comment>
<dbReference type="GO" id="GO:0003779">
    <property type="term" value="F:actin binding"/>
    <property type="evidence" value="ECO:0007669"/>
    <property type="project" value="InterPro"/>
</dbReference>
<feature type="region of interest" description="Disordered" evidence="9">
    <location>
        <begin position="1122"/>
        <end position="1143"/>
    </location>
</feature>
<dbReference type="EnsemblMetazoa" id="XM_021057097.2">
    <property type="protein sequence ID" value="XP_020912756.1"/>
    <property type="gene ID" value="LOC110250492"/>
</dbReference>
<evidence type="ECO:0000256" key="5">
    <source>
        <dbReference type="ARBA" id="ARBA00022801"/>
    </source>
</evidence>
<feature type="compositionally biased region" description="Polar residues" evidence="9">
    <location>
        <begin position="524"/>
        <end position="537"/>
    </location>
</feature>
<dbReference type="InterPro" id="IPR014876">
    <property type="entry name" value="DEK_C"/>
</dbReference>
<feature type="region of interest" description="Disordered" evidence="9">
    <location>
        <begin position="444"/>
        <end position="483"/>
    </location>
</feature>
<dbReference type="InterPro" id="IPR000387">
    <property type="entry name" value="Tyr_Pase_dom"/>
</dbReference>
<feature type="domain" description="Tyrosine-protein phosphatase" evidence="10">
    <location>
        <begin position="298"/>
        <end position="439"/>
    </location>
</feature>
<sequence>MSLVTVLRSPSSENTSTCTDSELEEDVEEGSPRSRTSSFEGFFASKGSAFALPDGDFARKASKHGGEMQMHLQSMVNLLRDDDVLRLVVKLEGASKDRVRYLTVVSAFNEDDIEESIAMGVDWVNTRATCTIGMVLPLWRDAKIELDGDGGFKLTTNYKSHILKPVSVQTMWTAVQWIHRCSENARKNNQFPNGLSHQWSNFYSSHISSDQACINEWHEMEDISSKLIQLPTGITQEEELMMKLIKHRLKEVMMKVDLEEVTSRMIRESLEDEMQMDLKQYNKYIDEEMLTIFGQMDSSSQIYDHVYLGSEWNASNLEELRENGIGYILNISREIDNFFYGTFEYLNIRLYDVEESDLLSHWENTYKFINKAKERGVNVLVHCKMGMSRSASTVIAYGMKEYGLNLHDTMKYVKSKRSVINPNPGFWKQLITYEGILNSSKQRFNPVFSGPGRRRTSSDDLDVRKGGKRRRNRRNQKSKTVTIGEKLSVEPILEDAHSSTLERSKFVVGEDADTEDLSEDFDTEQSSFMEGTSSTEDVLQKWERSLSENNDDPMSSSINHDIDEVGDTVGVLEKPKRKMQSNKVAVLHRARSVPSLHAKNRQSPDESVDVEKTEELHRCTSLHEFLSGKVQKLKEDFKVQSLERQADFHGNLEKRSASHPTSPVGEENKEKLKLQSTLSDPTCLISDDPVHKESETEDNGSSPDQTHTTVVHRDAQGVVKSGTVKRQSKNFEEGRVNLPWEWEEALDVLENSEQHTVQEDTPDSPSSVSEELPPSAEDEPPIGVVKMHAQKFQGTVNNDIKSTDSQQAPTSTNTEDIQEKFPMKEDTQGSKELFGKALKNVNEDMMKEKSRQKMGASGMSIDSDKTENEIISTTIESQESEIDNNEFLCDRVQSEDPLPGTVRKHTQAIEDKYQQLAKASSVEGFEDIPSKRTESEYEAESSTKKVHRNTEICKREAVLDERKDTESFDVDVLLQRVNEDMQREREERREAGAFKDYCSFSLEESMFEDIKPQTENSCVLQEQDDESEIPRPGTVRRNTELLLGKGIVSQDKTEKAPSKDYSVIDVVDDVNPTGKPPHKKTSSPEKGKEADKTSGETDAAGKGLVKRNTLVYEGVLPFLVGDETRDSKDDTEVSPNQEKETECDVETLHHSVEEDIGGESYCGTVKRNTLIFEGRDSVEVEPASTVTDYVQLEVVDRSEDDDDEAKVEKDAHDAVDTSSVVNVKLHLKLLEEVIRKANERETHKQRTTKALADLEDKRKQIEMEQNKLDIENSKEHDLKRDSANAESDFTTDYGAQGETSPPDENLENSSKENSESERTPCVGNVRIRTLQLEERIQGQPLRRHGSMPRTTRPIDRPVIRQRSMSDLQVGSKPSTSREPISSSSPLERDGQTKKNKDTKEVKVPRQGELPDNDRDSEKLSDNMSEKSDKTDDDLKSEDIFDLQSTKIELSNSKQSCQIQDQDNRDIHTI</sequence>
<keyword evidence="14" id="KW-1185">Reference proteome</keyword>
<dbReference type="PROSITE" id="PS50054">
    <property type="entry name" value="TYR_PHOSPHATASE_DUAL"/>
    <property type="match status" value="1"/>
</dbReference>
<dbReference type="GO" id="GO:0030837">
    <property type="term" value="P:negative regulation of actin filament polymerization"/>
    <property type="evidence" value="ECO:0007669"/>
    <property type="project" value="InterPro"/>
</dbReference>